<evidence type="ECO:0000313" key="1">
    <source>
        <dbReference type="EMBL" id="KAK9752984.1"/>
    </source>
</evidence>
<keyword evidence="2" id="KW-1185">Reference proteome</keyword>
<accession>A0AAW1N325</accession>
<sequence>MKLPPHTTYVLQPLDVAVFKLPPHTTYVLQPLDVAVFKGLTTNWDKDNNYEAAAPYNLRLATIRCGGFQRSYDQLGQRAVQVAESEST</sequence>
<name>A0AAW1N325_POPJA</name>
<gene>
    <name evidence="1" type="ORF">QE152_g3809</name>
</gene>
<organism evidence="1 2">
    <name type="scientific">Popillia japonica</name>
    <name type="common">Japanese beetle</name>
    <dbReference type="NCBI Taxonomy" id="7064"/>
    <lineage>
        <taxon>Eukaryota</taxon>
        <taxon>Metazoa</taxon>
        <taxon>Ecdysozoa</taxon>
        <taxon>Arthropoda</taxon>
        <taxon>Hexapoda</taxon>
        <taxon>Insecta</taxon>
        <taxon>Pterygota</taxon>
        <taxon>Neoptera</taxon>
        <taxon>Endopterygota</taxon>
        <taxon>Coleoptera</taxon>
        <taxon>Polyphaga</taxon>
        <taxon>Scarabaeiformia</taxon>
        <taxon>Scarabaeidae</taxon>
        <taxon>Rutelinae</taxon>
        <taxon>Popillia</taxon>
    </lineage>
</organism>
<protein>
    <submittedName>
        <fullName evidence="1">ISXO2-like transposase domain</fullName>
    </submittedName>
</protein>
<dbReference type="Proteomes" id="UP001458880">
    <property type="component" value="Unassembled WGS sequence"/>
</dbReference>
<comment type="caution">
    <text evidence="1">The sequence shown here is derived from an EMBL/GenBank/DDBJ whole genome shotgun (WGS) entry which is preliminary data.</text>
</comment>
<evidence type="ECO:0000313" key="2">
    <source>
        <dbReference type="Proteomes" id="UP001458880"/>
    </source>
</evidence>
<proteinExistence type="predicted"/>
<dbReference type="EMBL" id="JASPKY010000016">
    <property type="protein sequence ID" value="KAK9752984.1"/>
    <property type="molecule type" value="Genomic_DNA"/>
</dbReference>
<dbReference type="AlphaFoldDB" id="A0AAW1N325"/>
<reference evidence="1 2" key="1">
    <citation type="journal article" date="2024" name="BMC Genomics">
        <title>De novo assembly and annotation of Popillia japonica's genome with initial clues to its potential as an invasive pest.</title>
        <authorList>
            <person name="Cucini C."/>
            <person name="Boschi S."/>
            <person name="Funari R."/>
            <person name="Cardaioli E."/>
            <person name="Iannotti N."/>
            <person name="Marturano G."/>
            <person name="Paoli F."/>
            <person name="Bruttini M."/>
            <person name="Carapelli A."/>
            <person name="Frati F."/>
            <person name="Nardi F."/>
        </authorList>
    </citation>
    <scope>NUCLEOTIDE SEQUENCE [LARGE SCALE GENOMIC DNA]</scope>
    <source>
        <strain evidence="1">DMR45628</strain>
    </source>
</reference>